<dbReference type="Gene3D" id="3.90.180.10">
    <property type="entry name" value="Medium-chain alcohol dehydrogenases, catalytic domain"/>
    <property type="match status" value="1"/>
</dbReference>
<feature type="region of interest" description="N-terminal hotdog fold" evidence="8">
    <location>
        <begin position="1016"/>
        <end position="1148"/>
    </location>
</feature>
<dbReference type="PROSITE" id="PS52019">
    <property type="entry name" value="PKS_MFAS_DH"/>
    <property type="match status" value="1"/>
</dbReference>
<evidence type="ECO:0000259" key="10">
    <source>
        <dbReference type="PROSITE" id="PS50075"/>
    </source>
</evidence>
<reference evidence="13 14" key="1">
    <citation type="journal article" date="2014" name="BMC Genomics">
        <title>Comparative genome sequencing reveals chemotype-specific gene clusters in the toxigenic black mold Stachybotrys.</title>
        <authorList>
            <person name="Semeiks J."/>
            <person name="Borek D."/>
            <person name="Otwinowski Z."/>
            <person name="Grishin N.V."/>
        </authorList>
    </citation>
    <scope>NUCLEOTIDE SEQUENCE [LARGE SCALE GENOMIC DNA]</scope>
    <source>
        <strain evidence="14">CBS 109288 / IBT 7711</strain>
    </source>
</reference>
<dbReference type="InterPro" id="IPR057326">
    <property type="entry name" value="KR_dom"/>
</dbReference>
<dbReference type="InterPro" id="IPR020841">
    <property type="entry name" value="PKS_Beta-ketoAc_synthase_dom"/>
</dbReference>
<dbReference type="InterPro" id="IPR042104">
    <property type="entry name" value="PKS_dehydratase_sf"/>
</dbReference>
<evidence type="ECO:0000256" key="6">
    <source>
        <dbReference type="ARBA" id="ARBA00023268"/>
    </source>
</evidence>
<dbReference type="CDD" id="cd05195">
    <property type="entry name" value="enoyl_red"/>
    <property type="match status" value="1"/>
</dbReference>
<dbReference type="Pfam" id="PF00698">
    <property type="entry name" value="Acyl_transf_1"/>
    <property type="match status" value="1"/>
</dbReference>
<dbReference type="InterPro" id="IPR032821">
    <property type="entry name" value="PKS_assoc"/>
</dbReference>
<dbReference type="SUPFAM" id="SSF53901">
    <property type="entry name" value="Thiolase-like"/>
    <property type="match status" value="1"/>
</dbReference>
<dbReference type="Pfam" id="PF08659">
    <property type="entry name" value="KR"/>
    <property type="match status" value="1"/>
</dbReference>
<dbReference type="Pfam" id="PF16197">
    <property type="entry name" value="KAsynt_C_assoc"/>
    <property type="match status" value="1"/>
</dbReference>
<comment type="caution">
    <text evidence="8">Lacks conserved residue(s) required for the propagation of feature annotation.</text>
</comment>
<dbReference type="GO" id="GO:0044550">
    <property type="term" value="P:secondary metabolite biosynthetic process"/>
    <property type="evidence" value="ECO:0007669"/>
    <property type="project" value="UniProtKB-ARBA"/>
</dbReference>
<keyword evidence="7" id="KW-0012">Acyltransferase</keyword>
<dbReference type="InterPro" id="IPR014031">
    <property type="entry name" value="Ketoacyl_synth_C"/>
</dbReference>
<keyword evidence="6" id="KW-0511">Multifunctional enzyme</keyword>
<feature type="compositionally biased region" description="Polar residues" evidence="9">
    <location>
        <begin position="64"/>
        <end position="74"/>
    </location>
</feature>
<dbReference type="InterPro" id="IPR056501">
    <property type="entry name" value="NAD-bd_HRPKS_sdrA"/>
</dbReference>
<protein>
    <submittedName>
        <fullName evidence="13">Uncharacterized protein</fullName>
    </submittedName>
</protein>
<dbReference type="SMART" id="SM00822">
    <property type="entry name" value="PKS_KR"/>
    <property type="match status" value="1"/>
</dbReference>
<keyword evidence="3" id="KW-0808">Transferase</keyword>
<feature type="domain" description="Ketosynthase family 3 (KS3)" evidence="11">
    <location>
        <begin position="90"/>
        <end position="515"/>
    </location>
</feature>
<dbReference type="InterPro" id="IPR009081">
    <property type="entry name" value="PP-bd_ACP"/>
</dbReference>
<dbReference type="InterPro" id="IPR011032">
    <property type="entry name" value="GroES-like_sf"/>
</dbReference>
<dbReference type="Gene3D" id="3.10.129.110">
    <property type="entry name" value="Polyketide synthase dehydratase"/>
    <property type="match status" value="1"/>
</dbReference>
<feature type="region of interest" description="Disordered" evidence="9">
    <location>
        <begin position="1"/>
        <end position="86"/>
    </location>
</feature>
<dbReference type="Gene3D" id="3.40.50.720">
    <property type="entry name" value="NAD(P)-binding Rossmann-like Domain"/>
    <property type="match status" value="1"/>
</dbReference>
<dbReference type="InterPro" id="IPR016039">
    <property type="entry name" value="Thiolase-like"/>
</dbReference>
<proteinExistence type="predicted"/>
<evidence type="ECO:0000256" key="8">
    <source>
        <dbReference type="PROSITE-ProRule" id="PRU01363"/>
    </source>
</evidence>
<dbReference type="PROSITE" id="PS00606">
    <property type="entry name" value="KS3_1"/>
    <property type="match status" value="1"/>
</dbReference>
<dbReference type="InterPro" id="IPR018201">
    <property type="entry name" value="Ketoacyl_synth_AS"/>
</dbReference>
<dbReference type="SUPFAM" id="SSF47336">
    <property type="entry name" value="ACP-like"/>
    <property type="match status" value="1"/>
</dbReference>
<dbReference type="PANTHER" id="PTHR43775:SF13">
    <property type="entry name" value="POLYKETIDE SYNTHASE 1"/>
    <property type="match status" value="1"/>
</dbReference>
<dbReference type="CDD" id="cd00833">
    <property type="entry name" value="PKS"/>
    <property type="match status" value="1"/>
</dbReference>
<evidence type="ECO:0000313" key="13">
    <source>
        <dbReference type="EMBL" id="KEY66396.1"/>
    </source>
</evidence>
<keyword evidence="4" id="KW-0521">NADP</keyword>
<dbReference type="SUPFAM" id="SSF52151">
    <property type="entry name" value="FabD/lysophospholipase-like"/>
    <property type="match status" value="1"/>
</dbReference>
<name>A0A084AM67_STACB</name>
<dbReference type="PANTHER" id="PTHR43775">
    <property type="entry name" value="FATTY ACID SYNTHASE"/>
    <property type="match status" value="1"/>
</dbReference>
<dbReference type="GO" id="GO:0006633">
    <property type="term" value="P:fatty acid biosynthetic process"/>
    <property type="evidence" value="ECO:0007669"/>
    <property type="project" value="InterPro"/>
</dbReference>
<dbReference type="InterPro" id="IPR014043">
    <property type="entry name" value="Acyl_transferase_dom"/>
</dbReference>
<feature type="domain" description="Carrier" evidence="10">
    <location>
        <begin position="2223"/>
        <end position="2300"/>
    </location>
</feature>
<dbReference type="InterPro" id="IPR014030">
    <property type="entry name" value="Ketoacyl_synth_N"/>
</dbReference>
<evidence type="ECO:0000256" key="9">
    <source>
        <dbReference type="SAM" id="MobiDB-lite"/>
    </source>
</evidence>
<feature type="region of interest" description="Disordered" evidence="9">
    <location>
        <begin position="1359"/>
        <end position="1382"/>
    </location>
</feature>
<dbReference type="InterPro" id="IPR016036">
    <property type="entry name" value="Malonyl_transacylase_ACP-bd"/>
</dbReference>
<dbReference type="SMART" id="SM00825">
    <property type="entry name" value="PKS_KS"/>
    <property type="match status" value="1"/>
</dbReference>
<gene>
    <name evidence="13" type="ORF">S7711_05830</name>
</gene>
<feature type="domain" description="PKS/mFAS DH" evidence="12">
    <location>
        <begin position="1016"/>
        <end position="1339"/>
    </location>
</feature>
<dbReference type="Gene3D" id="3.40.47.10">
    <property type="match status" value="1"/>
</dbReference>
<dbReference type="SMART" id="SM00827">
    <property type="entry name" value="PKS_AT"/>
    <property type="match status" value="1"/>
</dbReference>
<dbReference type="SMART" id="SM00823">
    <property type="entry name" value="PKS_PP"/>
    <property type="match status" value="1"/>
</dbReference>
<evidence type="ECO:0000256" key="2">
    <source>
        <dbReference type="ARBA" id="ARBA00022553"/>
    </source>
</evidence>
<dbReference type="Pfam" id="PF23114">
    <property type="entry name" value="NAD-bd_HRPKS_sdrA"/>
    <property type="match status" value="1"/>
</dbReference>
<dbReference type="Pfam" id="PF02801">
    <property type="entry name" value="Ketoacyl-synt_C"/>
    <property type="match status" value="1"/>
</dbReference>
<dbReference type="PROSITE" id="PS52004">
    <property type="entry name" value="KS3_2"/>
    <property type="match status" value="1"/>
</dbReference>
<dbReference type="Pfam" id="PF21089">
    <property type="entry name" value="PKS_DH_N"/>
    <property type="match status" value="1"/>
</dbReference>
<dbReference type="InterPro" id="IPR049551">
    <property type="entry name" value="PKS_DH_C"/>
</dbReference>
<dbReference type="Gene3D" id="3.40.366.10">
    <property type="entry name" value="Malonyl-Coenzyme A Acyl Carrier Protein, domain 2"/>
    <property type="match status" value="1"/>
</dbReference>
<dbReference type="Pfam" id="PF14765">
    <property type="entry name" value="PS-DH"/>
    <property type="match status" value="1"/>
</dbReference>
<dbReference type="InterPro" id="IPR013154">
    <property type="entry name" value="ADH-like_N"/>
</dbReference>
<dbReference type="InterPro" id="IPR016035">
    <property type="entry name" value="Acyl_Trfase/lysoPLipase"/>
</dbReference>
<dbReference type="EMBL" id="KL648659">
    <property type="protein sequence ID" value="KEY66396.1"/>
    <property type="molecule type" value="Genomic_DNA"/>
</dbReference>
<dbReference type="InterPro" id="IPR036291">
    <property type="entry name" value="NAD(P)-bd_dom_sf"/>
</dbReference>
<dbReference type="InterPro" id="IPR049552">
    <property type="entry name" value="PKS_DH_N"/>
</dbReference>
<evidence type="ECO:0000256" key="3">
    <source>
        <dbReference type="ARBA" id="ARBA00022679"/>
    </source>
</evidence>
<keyword evidence="2" id="KW-0597">Phosphoprotein</keyword>
<dbReference type="GO" id="GO:0004312">
    <property type="term" value="F:fatty acid synthase activity"/>
    <property type="evidence" value="ECO:0007669"/>
    <property type="project" value="TreeGrafter"/>
</dbReference>
<dbReference type="InterPro" id="IPR013149">
    <property type="entry name" value="ADH-like_C"/>
</dbReference>
<dbReference type="SUPFAM" id="SSF50129">
    <property type="entry name" value="GroES-like"/>
    <property type="match status" value="1"/>
</dbReference>
<dbReference type="InterPro" id="IPR050091">
    <property type="entry name" value="PKS_NRPS_Biosynth_Enz"/>
</dbReference>
<feature type="compositionally biased region" description="Low complexity" evidence="9">
    <location>
        <begin position="11"/>
        <end position="28"/>
    </location>
</feature>
<dbReference type="Pfam" id="PF08240">
    <property type="entry name" value="ADH_N"/>
    <property type="match status" value="1"/>
</dbReference>
<dbReference type="InterPro" id="IPR020806">
    <property type="entry name" value="PKS_PP-bd"/>
</dbReference>
<dbReference type="Gene3D" id="1.10.1200.10">
    <property type="entry name" value="ACP-like"/>
    <property type="match status" value="1"/>
</dbReference>
<evidence type="ECO:0000256" key="1">
    <source>
        <dbReference type="ARBA" id="ARBA00022450"/>
    </source>
</evidence>
<keyword evidence="5" id="KW-0560">Oxidoreductase</keyword>
<dbReference type="SMART" id="SM00826">
    <property type="entry name" value="PKS_DH"/>
    <property type="match status" value="1"/>
</dbReference>
<dbReference type="SUPFAM" id="SSF55048">
    <property type="entry name" value="Probable ACP-binding domain of malonyl-CoA ACP transacylase"/>
    <property type="match status" value="1"/>
</dbReference>
<organism evidence="13 14">
    <name type="scientific">Stachybotrys chartarum (strain CBS 109288 / IBT 7711)</name>
    <name type="common">Toxic black mold</name>
    <name type="synonym">Stilbospora chartarum</name>
    <dbReference type="NCBI Taxonomy" id="1280523"/>
    <lineage>
        <taxon>Eukaryota</taxon>
        <taxon>Fungi</taxon>
        <taxon>Dikarya</taxon>
        <taxon>Ascomycota</taxon>
        <taxon>Pezizomycotina</taxon>
        <taxon>Sordariomycetes</taxon>
        <taxon>Hypocreomycetidae</taxon>
        <taxon>Hypocreales</taxon>
        <taxon>Stachybotryaceae</taxon>
        <taxon>Stachybotrys</taxon>
    </lineage>
</organism>
<dbReference type="InterPro" id="IPR013968">
    <property type="entry name" value="PKS_KR"/>
</dbReference>
<dbReference type="Pfam" id="PF00107">
    <property type="entry name" value="ADH_zinc_N"/>
    <property type="match status" value="1"/>
</dbReference>
<dbReference type="InterPro" id="IPR001227">
    <property type="entry name" value="Ac_transferase_dom_sf"/>
</dbReference>
<feature type="region of interest" description="C-terminal hotdog fold" evidence="8">
    <location>
        <begin position="1176"/>
        <end position="1339"/>
    </location>
</feature>
<dbReference type="PROSITE" id="PS50075">
    <property type="entry name" value="CARRIER"/>
    <property type="match status" value="1"/>
</dbReference>
<feature type="region of interest" description="Disordered" evidence="9">
    <location>
        <begin position="1292"/>
        <end position="1312"/>
    </location>
</feature>
<evidence type="ECO:0000313" key="14">
    <source>
        <dbReference type="Proteomes" id="UP000028045"/>
    </source>
</evidence>
<dbReference type="InterPro" id="IPR036736">
    <property type="entry name" value="ACP-like_sf"/>
</dbReference>
<dbReference type="Proteomes" id="UP000028045">
    <property type="component" value="Unassembled WGS sequence"/>
</dbReference>
<dbReference type="GO" id="GO:0004315">
    <property type="term" value="F:3-oxoacyl-[acyl-carrier-protein] synthase activity"/>
    <property type="evidence" value="ECO:0007669"/>
    <property type="project" value="InterPro"/>
</dbReference>
<evidence type="ECO:0000259" key="12">
    <source>
        <dbReference type="PROSITE" id="PS52019"/>
    </source>
</evidence>
<keyword evidence="14" id="KW-1185">Reference proteome</keyword>
<dbReference type="SUPFAM" id="SSF51735">
    <property type="entry name" value="NAD(P)-binding Rossmann-fold domains"/>
    <property type="match status" value="2"/>
</dbReference>
<dbReference type="OrthoDB" id="329835at2759"/>
<keyword evidence="1" id="KW-0596">Phosphopantetheine</keyword>
<dbReference type="InterPro" id="IPR020843">
    <property type="entry name" value="ER"/>
</dbReference>
<dbReference type="SMART" id="SM00829">
    <property type="entry name" value="PKS_ER"/>
    <property type="match status" value="1"/>
</dbReference>
<evidence type="ECO:0000259" key="11">
    <source>
        <dbReference type="PROSITE" id="PS52004"/>
    </source>
</evidence>
<evidence type="ECO:0000256" key="5">
    <source>
        <dbReference type="ARBA" id="ARBA00023002"/>
    </source>
</evidence>
<dbReference type="Pfam" id="PF00109">
    <property type="entry name" value="ketoacyl-synt"/>
    <property type="match status" value="1"/>
</dbReference>
<evidence type="ECO:0000256" key="7">
    <source>
        <dbReference type="ARBA" id="ARBA00023315"/>
    </source>
</evidence>
<dbReference type="InterPro" id="IPR020807">
    <property type="entry name" value="PKS_DH"/>
</dbReference>
<feature type="region of interest" description="Disordered" evidence="9">
    <location>
        <begin position="517"/>
        <end position="540"/>
    </location>
</feature>
<evidence type="ECO:0000256" key="4">
    <source>
        <dbReference type="ARBA" id="ARBA00022857"/>
    </source>
</evidence>
<dbReference type="HOGENOM" id="CLU_000022_31_0_1"/>
<dbReference type="InterPro" id="IPR049900">
    <property type="entry name" value="PKS_mFAS_DH"/>
</dbReference>
<dbReference type="GO" id="GO:0016491">
    <property type="term" value="F:oxidoreductase activity"/>
    <property type="evidence" value="ECO:0007669"/>
    <property type="project" value="UniProtKB-KW"/>
</dbReference>
<dbReference type="GO" id="GO:0031177">
    <property type="term" value="F:phosphopantetheine binding"/>
    <property type="evidence" value="ECO:0007669"/>
    <property type="project" value="InterPro"/>
</dbReference>
<accession>A0A084AM67</accession>
<dbReference type="Pfam" id="PF23297">
    <property type="entry name" value="ACP_SdgA_C"/>
    <property type="match status" value="1"/>
</dbReference>
<sequence length="2306" mass="250158">MAPAFQRKPSHASSSSSSSSSAASSVRYSRFERSSSRHSRNSSLNFGTPLTEQLDYFDVPDYAGNSTRGSSSPPLSDLGAPEDPISHHDPISVAIVGMACRLPGNVSSPAEFWELCSRARSGYSAVPSHRFNHDAYYHPNPGKSGSYHASGGYFLQDDVAAFDAPFFGLTENEAIAMDPQQRLLLECTFEALENAGIPKHSIVGRDVGVFIGGSLSEYESHLSRDSDTIAMHQATGCAHAMQSNRLSHFFDLRGPSFTADTACSASSTAIHLAYQSLRMGESEQAIVGGCHLNLLPDSWISFSSSRLLSDTGKSYAFDSRGTGFGRGEGCGIIILKPLARAIADNDTIRAVILGSGINQDGKTQGITMPNGLAQEKLINQVYHSARLDQKDVGYVECHGTGTVVGDPIEATAIHNTIALDRTDAKDPLYMGSVKSNIGHLEAASGIAAVIKATMMLERGFLLPNHDFKKPNAKIPWKEWNMKVLAMQRPWPKGKKYISVNNFGFGGTNAHLILGKAPLPSTQTGEEETGPHEVGPQKPASSKRKLFILSANDKNSLEAVMKKMVIYLEQRPEIFQMELLNNLAYTLGQRRSRLQWTVAIPAETSFDLVEAINTSKYLPGKETEPLRLGFVYTGQGAQWHGMGRELHENYPVYRRAIERADVCLKRLGADWSLVTELGRDAKSSNVSAAHISQPSCTAVQLALTELLRSWGIKPTAVAGHSSGEIGAAFAAEIISFEAAMAIAYYRGRLVPILKSRHSTLQGSMMAVGATCDEIQPIIDGLTKKEVRIACYNSPTSLTISGDIEALSEFEAAIKETKPDTFNRRLQVDVAYHSHHMNLVAEDYREFINTLQKPLKASSNVQFHSSLYGRRLDGSECTANYWVDNLTCPVRFTEALKSMMQPVEHHKTGVNMLIELGPHSALQGPIRQILKAVGSHADKLPYSSPLIRSKDAVVTALDLAAALITKGALLRMDNINFPNPVKTTLLTDLPRYVWNHQTRYWKNSRLALVHNKRSSARNDLIGLEAIYSSPQQPTWRNMVCLDDLPWLRDHRIQSVTVFPISGYISMAMEAASQWAHAKKALFDHFELRDVTVIKPLALSTGSTEITTTLTGQAGVMSANSWSTFSVSTWTESAGWVHHCSGLVKTSKLETNEVARSTQFLSKKTCLEKMKAAVNETLYTQVDTGNMYKSLSELGVDYGPAFQGIDECKATSTSAHGTVSVFDFVQEMPHAHKSSSVFHPTFMESMIQMYWPVLATAKSRMDTIYLPSAVERMTVPACIASIASEPGSTLQVYCESDFGSTSDEPRPTKVEISATTSGEGDELAVVVLEGLLVAPIHGCHLDESDNQPRELCYKFEWESVEQTTPTGPDGGQHADGDKNPSRTAPCQEISSTLDIAIIHGPSLFQQLLANCLAIAVEKATSKLPDIGTLHDIVSRDKICIMLAEIDQPLLQDLSQHEFGTLQSMFTASQGVFWVVRGAYDGCSSPGSNMISGLARSIRSETMLPIGTLDLDSTTALDESGVAEVVFHAFAKAFSGNLSASRELEFMERNGKLFTPRIVHDTEMNEYVQRKTHPNIAERKPFFSKNNTCLRMTIKNSKSLDEPQFSHDTSLDVPLPSDQVQFEVKAIGVNSMDSSSGDSDKSSVGMEAAGIVTKVGSAVTTAKAGDRVAALTLRCGAFATQTRVPASTLIPMPETLSYEDAATLPLAYCTAYYALVEQARLAKDHRLIVHCASGGVGQAAISLAQNIGAEVFATVSSIEKKEALINACGIPEDHIMYSRNTSFRTVIGEIIKMGEGTGADVVLNLSTNSDVQQASWDCLNPFGHLINVGRGHADAEHKAPFPAGRLNANLCCTNVDMMALAHARPGTLGTIIAEVSRLLQGGHIRAVSPITIMPISELSKAFKEVLNADRGPGKLVVMPKPQDEVMVTSLDDKSSVLQTDATYLLVGGTGGLGRSMTRWMVLRGARNIVLLSRSGSTTTKIQELIDEMQVVGANVVVRRGDVADKASVDELFSSGFQGLPPVRGVIHGAMVLRDVLFEKMTWQDYRAVVESKVQGAWNLHTALDQHKMEVDFFIAISSVSGVVGNRGQAAYAAANAYLDALVQHRVALGLPAASLDLTAVSDAGYLADMGSDRAAEVARNLGSDTMCEAEVLALLQAAIEGRTACSGHNVLTGVRITPAMRPFWTDDAKFKRLRDAADEKQAAEDAAGGTGTLSPNAALRAAQTAAEAEKVLCDRLVDKISEVLMMDPEDLDVTRSLSHYPLDSLVAIEIRNFIAREFEANMQVLELLSSGSVQTLTKAVYVKSKLCAGL</sequence>